<dbReference type="GO" id="GO:0005524">
    <property type="term" value="F:ATP binding"/>
    <property type="evidence" value="ECO:0007669"/>
    <property type="project" value="UniProtKB-KW"/>
</dbReference>
<dbReference type="InterPro" id="IPR000719">
    <property type="entry name" value="Prot_kinase_dom"/>
</dbReference>
<dbReference type="Proteomes" id="UP000095751">
    <property type="component" value="Unassembled WGS sequence"/>
</dbReference>
<dbReference type="Pfam" id="PF00069">
    <property type="entry name" value="Pkinase"/>
    <property type="match status" value="1"/>
</dbReference>
<dbReference type="EMBL" id="KV784359">
    <property type="protein sequence ID" value="OEU15523.1"/>
    <property type="molecule type" value="Genomic_DNA"/>
</dbReference>
<accession>A0A1E7FCI4</accession>
<evidence type="ECO:0000256" key="7">
    <source>
        <dbReference type="ARBA" id="ARBA00047899"/>
    </source>
</evidence>
<evidence type="ECO:0000256" key="2">
    <source>
        <dbReference type="ARBA" id="ARBA00022527"/>
    </source>
</evidence>
<evidence type="ECO:0000256" key="6">
    <source>
        <dbReference type="ARBA" id="ARBA00022840"/>
    </source>
</evidence>
<evidence type="ECO:0000256" key="9">
    <source>
        <dbReference type="SAM" id="MobiDB-lite"/>
    </source>
</evidence>
<dbReference type="AlphaFoldDB" id="A0A1E7FCI4"/>
<dbReference type="InterPro" id="IPR011009">
    <property type="entry name" value="Kinase-like_dom_sf"/>
</dbReference>
<dbReference type="InterPro" id="IPR008266">
    <property type="entry name" value="Tyr_kinase_AS"/>
</dbReference>
<dbReference type="EC" id="2.7.11.1" evidence="1"/>
<evidence type="ECO:0000256" key="5">
    <source>
        <dbReference type="ARBA" id="ARBA00022777"/>
    </source>
</evidence>
<keyword evidence="3" id="KW-0808">Transferase</keyword>
<reference evidence="11 12" key="1">
    <citation type="submission" date="2016-09" db="EMBL/GenBank/DDBJ databases">
        <title>Extensive genetic diversity and differential bi-allelic expression allows diatom success in the polar Southern Ocean.</title>
        <authorList>
            <consortium name="DOE Joint Genome Institute"/>
            <person name="Mock T."/>
            <person name="Otillar R.P."/>
            <person name="Strauss J."/>
            <person name="Dupont C."/>
            <person name="Frickenhaus S."/>
            <person name="Maumus F."/>
            <person name="Mcmullan M."/>
            <person name="Sanges R."/>
            <person name="Schmutz J."/>
            <person name="Toseland A."/>
            <person name="Valas R."/>
            <person name="Veluchamy A."/>
            <person name="Ward B.J."/>
            <person name="Allen A."/>
            <person name="Barry K."/>
            <person name="Falciatore A."/>
            <person name="Ferrante M."/>
            <person name="Fortunato A.E."/>
            <person name="Gloeckner G."/>
            <person name="Gruber A."/>
            <person name="Hipkin R."/>
            <person name="Janech M."/>
            <person name="Kroth P."/>
            <person name="Leese F."/>
            <person name="Lindquist E."/>
            <person name="Lyon B.R."/>
            <person name="Martin J."/>
            <person name="Mayer C."/>
            <person name="Parker M."/>
            <person name="Quesneville H."/>
            <person name="Raymond J."/>
            <person name="Uhlig C."/>
            <person name="Valentin K.U."/>
            <person name="Worden A.Z."/>
            <person name="Armbrust E.V."/>
            <person name="Bowler C."/>
            <person name="Green B."/>
            <person name="Moulton V."/>
            <person name="Van Oosterhout C."/>
            <person name="Grigoriev I."/>
        </authorList>
    </citation>
    <scope>NUCLEOTIDE SEQUENCE [LARGE SCALE GENOMIC DNA]</scope>
    <source>
        <strain evidence="11 12">CCMP1102</strain>
    </source>
</reference>
<name>A0A1E7FCI4_9STRA</name>
<comment type="catalytic activity">
    <reaction evidence="7">
        <text>L-threonyl-[protein] + ATP = O-phospho-L-threonyl-[protein] + ADP + H(+)</text>
        <dbReference type="Rhea" id="RHEA:46608"/>
        <dbReference type="Rhea" id="RHEA-COMP:11060"/>
        <dbReference type="Rhea" id="RHEA-COMP:11605"/>
        <dbReference type="ChEBI" id="CHEBI:15378"/>
        <dbReference type="ChEBI" id="CHEBI:30013"/>
        <dbReference type="ChEBI" id="CHEBI:30616"/>
        <dbReference type="ChEBI" id="CHEBI:61977"/>
        <dbReference type="ChEBI" id="CHEBI:456216"/>
        <dbReference type="EC" id="2.7.11.1"/>
    </reaction>
</comment>
<dbReference type="SUPFAM" id="SSF56112">
    <property type="entry name" value="Protein kinase-like (PK-like)"/>
    <property type="match status" value="1"/>
</dbReference>
<sequence>MHGLWQNQNQLEDDSLDEYGVADHDRHATLRYNDVASAGKASRPLDFPAPKVFRGGLVELRARDHKSGTIHHLKNVLVQSNSTGNHSKSSTDTAYLLTKKLARTNYGSVRVCLVLKRIKKTPNKKLNQEDRQDHDIDCSSVEWESTDLQAAVKISEWKKVHALRGRHLEDPIKEIAALQLLGNYHPHVAGTLEVLQDDNCLYTVMPYLNGGDLYGRLIEFMGYRSVRSTVANSSTGATGFDESSARIWFRQLLLAVDLLQKKGVCHRDICLENLLLDENDKVCLIDPGISLRVPYTDSETGGVGDVSGGTSRRLMIAQGQGGKLMYAAPEIISKEVSVDAFATDLWSVGVVLFVMLVGLAPFKWAHPTDKRFANISMGGLKNVIQALDISISPEACDLLQGFFWGNPNKRLTLAEVMHHPWVQGKEIIRQSLTLPNRSSSKHSKGYSNNSLDLKKKIKSGTKSPPKTFGHVRGNSQANPSELNNHLHLLNSSR</sequence>
<feature type="domain" description="Protein kinase" evidence="10">
    <location>
        <begin position="95"/>
        <end position="422"/>
    </location>
</feature>
<dbReference type="OrthoDB" id="193931at2759"/>
<evidence type="ECO:0000313" key="12">
    <source>
        <dbReference type="Proteomes" id="UP000095751"/>
    </source>
</evidence>
<keyword evidence="2" id="KW-0723">Serine/threonine-protein kinase</keyword>
<dbReference type="PROSITE" id="PS00109">
    <property type="entry name" value="PROTEIN_KINASE_TYR"/>
    <property type="match status" value="1"/>
</dbReference>
<dbReference type="InParanoid" id="A0A1E7FCI4"/>
<proteinExistence type="predicted"/>
<feature type="compositionally biased region" description="Low complexity" evidence="9">
    <location>
        <begin position="482"/>
        <end position="493"/>
    </location>
</feature>
<protein>
    <recommendedName>
        <fullName evidence="1">non-specific serine/threonine protein kinase</fullName>
        <ecNumber evidence="1">2.7.11.1</ecNumber>
    </recommendedName>
</protein>
<comment type="catalytic activity">
    <reaction evidence="8">
        <text>L-seryl-[protein] + ATP = O-phospho-L-seryl-[protein] + ADP + H(+)</text>
        <dbReference type="Rhea" id="RHEA:17989"/>
        <dbReference type="Rhea" id="RHEA-COMP:9863"/>
        <dbReference type="Rhea" id="RHEA-COMP:11604"/>
        <dbReference type="ChEBI" id="CHEBI:15378"/>
        <dbReference type="ChEBI" id="CHEBI:29999"/>
        <dbReference type="ChEBI" id="CHEBI:30616"/>
        <dbReference type="ChEBI" id="CHEBI:83421"/>
        <dbReference type="ChEBI" id="CHEBI:456216"/>
        <dbReference type="EC" id="2.7.11.1"/>
    </reaction>
</comment>
<keyword evidence="4" id="KW-0547">Nucleotide-binding</keyword>
<evidence type="ECO:0000313" key="11">
    <source>
        <dbReference type="EMBL" id="OEU15523.1"/>
    </source>
</evidence>
<evidence type="ECO:0000256" key="8">
    <source>
        <dbReference type="ARBA" id="ARBA00048679"/>
    </source>
</evidence>
<organism evidence="11 12">
    <name type="scientific">Fragilariopsis cylindrus CCMP1102</name>
    <dbReference type="NCBI Taxonomy" id="635003"/>
    <lineage>
        <taxon>Eukaryota</taxon>
        <taxon>Sar</taxon>
        <taxon>Stramenopiles</taxon>
        <taxon>Ochrophyta</taxon>
        <taxon>Bacillariophyta</taxon>
        <taxon>Bacillariophyceae</taxon>
        <taxon>Bacillariophycidae</taxon>
        <taxon>Bacillariales</taxon>
        <taxon>Bacillariaceae</taxon>
        <taxon>Fragilariopsis</taxon>
    </lineage>
</organism>
<feature type="region of interest" description="Disordered" evidence="9">
    <location>
        <begin position="433"/>
        <end position="493"/>
    </location>
</feature>
<dbReference type="PANTHER" id="PTHR43895:SF32">
    <property type="entry name" value="SERINE_THREONINE-PROTEIN KINASE CHK1"/>
    <property type="match status" value="1"/>
</dbReference>
<dbReference type="PANTHER" id="PTHR43895">
    <property type="entry name" value="CALCIUM/CALMODULIN-DEPENDENT PROTEIN KINASE KINASE-RELATED"/>
    <property type="match status" value="1"/>
</dbReference>
<dbReference type="Gene3D" id="1.10.510.10">
    <property type="entry name" value="Transferase(Phosphotransferase) domain 1"/>
    <property type="match status" value="1"/>
</dbReference>
<dbReference type="PROSITE" id="PS50011">
    <property type="entry name" value="PROTEIN_KINASE_DOM"/>
    <property type="match status" value="1"/>
</dbReference>
<evidence type="ECO:0000256" key="3">
    <source>
        <dbReference type="ARBA" id="ARBA00022679"/>
    </source>
</evidence>
<keyword evidence="6" id="KW-0067">ATP-binding</keyword>
<dbReference type="GO" id="GO:0007165">
    <property type="term" value="P:signal transduction"/>
    <property type="evidence" value="ECO:0007669"/>
    <property type="project" value="TreeGrafter"/>
</dbReference>
<keyword evidence="5 11" id="KW-0418">Kinase</keyword>
<gene>
    <name evidence="11" type="ORF">FRACYDRAFT_261729</name>
</gene>
<evidence type="ECO:0000259" key="10">
    <source>
        <dbReference type="PROSITE" id="PS50011"/>
    </source>
</evidence>
<dbReference type="KEGG" id="fcy:FRACYDRAFT_261729"/>
<evidence type="ECO:0000256" key="4">
    <source>
        <dbReference type="ARBA" id="ARBA00022741"/>
    </source>
</evidence>
<evidence type="ECO:0000256" key="1">
    <source>
        <dbReference type="ARBA" id="ARBA00012513"/>
    </source>
</evidence>
<dbReference type="GO" id="GO:0004674">
    <property type="term" value="F:protein serine/threonine kinase activity"/>
    <property type="evidence" value="ECO:0007669"/>
    <property type="project" value="UniProtKB-KW"/>
</dbReference>
<keyword evidence="12" id="KW-1185">Reference proteome</keyword>